<proteinExistence type="predicted"/>
<reference evidence="1 2" key="1">
    <citation type="submission" date="2019-02" db="EMBL/GenBank/DDBJ databases">
        <title>Genomic Encyclopedia of Archaeal and Bacterial Type Strains, Phase II (KMG-II): from individual species to whole genera.</title>
        <authorList>
            <person name="Goeker M."/>
        </authorList>
    </citation>
    <scope>NUCLEOTIDE SEQUENCE [LARGE SCALE GENOMIC DNA]</scope>
    <source>
        <strain evidence="1 2">DSM 18328</strain>
    </source>
</reference>
<evidence type="ECO:0000313" key="2">
    <source>
        <dbReference type="Proteomes" id="UP000291097"/>
    </source>
</evidence>
<comment type="caution">
    <text evidence="1">The sequence shown here is derived from an EMBL/GenBank/DDBJ whole genome shotgun (WGS) entry which is preliminary data.</text>
</comment>
<dbReference type="Proteomes" id="UP000291097">
    <property type="component" value="Unassembled WGS sequence"/>
</dbReference>
<name>A0A482YC39_9EURY</name>
<accession>A0A482YC39</accession>
<dbReference type="RefSeq" id="WP_242611625.1">
    <property type="nucleotide sequence ID" value="NZ_SHMP01000004.1"/>
</dbReference>
<organism evidence="1 2">
    <name type="scientific">Natrinema hispanicum</name>
    <dbReference type="NCBI Taxonomy" id="392421"/>
    <lineage>
        <taxon>Archaea</taxon>
        <taxon>Methanobacteriati</taxon>
        <taxon>Methanobacteriota</taxon>
        <taxon>Stenosarchaea group</taxon>
        <taxon>Halobacteria</taxon>
        <taxon>Halobacteriales</taxon>
        <taxon>Natrialbaceae</taxon>
        <taxon>Natrinema</taxon>
    </lineage>
</organism>
<sequence>MDPARLTADVSEPIPIEIEEIQNGFVTVSHRTGPHTDTFQSELEAADHVEHATCLDDE</sequence>
<evidence type="ECO:0000313" key="1">
    <source>
        <dbReference type="EMBL" id="RZV10460.1"/>
    </source>
</evidence>
<dbReference type="EMBL" id="SHMP01000004">
    <property type="protein sequence ID" value="RZV10460.1"/>
    <property type="molecule type" value="Genomic_DNA"/>
</dbReference>
<dbReference type="AlphaFoldDB" id="A0A482YC39"/>
<gene>
    <name evidence="1" type="ORF">BDK88_1619</name>
</gene>
<protein>
    <submittedName>
        <fullName evidence="1">Uncharacterized protein</fullName>
    </submittedName>
</protein>